<accession>A0A379DIR5</accession>
<evidence type="ECO:0000313" key="2">
    <source>
        <dbReference type="EMBL" id="SUB77897.1"/>
    </source>
</evidence>
<dbReference type="RefSeq" id="WP_018360920.1">
    <property type="nucleotide sequence ID" value="NZ_UGTI01000001.1"/>
</dbReference>
<proteinExistence type="predicted"/>
<protein>
    <submittedName>
        <fullName evidence="2">Transposase DDE domain</fullName>
    </submittedName>
</protein>
<dbReference type="AlphaFoldDB" id="A0A379DIR5"/>
<name>A0A379DIR5_9PORP</name>
<sequence>MFPESGVTEIYCMADDFCKEFAVQQEKYLVEDNSLPHRNKPNRMSDAEIMVILILFHSGGFRCFKHYYQEYVCKHLTHLFPQRVSYNRFVELEKEVFLSLTIFIKQVLLGECTGVSFVDSTSLRVCRNQRILIHKTFEGLAERGKCSMGWFFGFKLHLIINDKEEILNFMFTLGNVDDREPLKQSRFVKNVKGNLCGDKGYIGQALFENLFMNGIQLITKVKNNMGNSLMSIADKIILRKRTLIETVNDELKNIAQIEHSRHRSFDNFIANALSAIAAYCFFEKKPAIDVSYINDGQLRMF</sequence>
<reference evidence="2 3" key="1">
    <citation type="submission" date="2018-06" db="EMBL/GenBank/DDBJ databases">
        <authorList>
            <consortium name="Pathogen Informatics"/>
            <person name="Doyle S."/>
        </authorList>
    </citation>
    <scope>NUCLEOTIDE SEQUENCE [LARGE SCALE GENOMIC DNA]</scope>
    <source>
        <strain evidence="2 3">NCTC13100</strain>
    </source>
</reference>
<gene>
    <name evidence="2" type="ORF">NCTC13100_01045</name>
</gene>
<evidence type="ECO:0000259" key="1">
    <source>
        <dbReference type="Pfam" id="PF13612"/>
    </source>
</evidence>
<dbReference type="NCBIfam" id="NF033520">
    <property type="entry name" value="transpos_IS982"/>
    <property type="match status" value="1"/>
</dbReference>
<dbReference type="EMBL" id="UGTI01000001">
    <property type="protein sequence ID" value="SUB77897.1"/>
    <property type="molecule type" value="Genomic_DNA"/>
</dbReference>
<dbReference type="Pfam" id="PF13612">
    <property type="entry name" value="DDE_Tnp_1_3"/>
    <property type="match status" value="1"/>
</dbReference>
<dbReference type="InterPro" id="IPR025668">
    <property type="entry name" value="Tnp_DDE_dom"/>
</dbReference>
<organism evidence="2 3">
    <name type="scientific">Porphyromonas macacae</name>
    <dbReference type="NCBI Taxonomy" id="28115"/>
    <lineage>
        <taxon>Bacteria</taxon>
        <taxon>Pseudomonadati</taxon>
        <taxon>Bacteroidota</taxon>
        <taxon>Bacteroidia</taxon>
        <taxon>Bacteroidales</taxon>
        <taxon>Porphyromonadaceae</taxon>
        <taxon>Porphyromonas</taxon>
    </lineage>
</organism>
<dbReference type="Proteomes" id="UP000254263">
    <property type="component" value="Unassembled WGS sequence"/>
</dbReference>
<feature type="domain" description="Transposase DDE" evidence="1">
    <location>
        <begin position="110"/>
        <end position="264"/>
    </location>
</feature>
<evidence type="ECO:0000313" key="3">
    <source>
        <dbReference type="Proteomes" id="UP000254263"/>
    </source>
</evidence>